<keyword evidence="3" id="KW-1185">Reference proteome</keyword>
<organism evidence="2 3">
    <name type="scientific">Bipolaris victoriae (strain FI3)</name>
    <name type="common">Victoria blight of oats agent</name>
    <name type="synonym">Cochliobolus victoriae</name>
    <dbReference type="NCBI Taxonomy" id="930091"/>
    <lineage>
        <taxon>Eukaryota</taxon>
        <taxon>Fungi</taxon>
        <taxon>Dikarya</taxon>
        <taxon>Ascomycota</taxon>
        <taxon>Pezizomycotina</taxon>
        <taxon>Dothideomycetes</taxon>
        <taxon>Pleosporomycetidae</taxon>
        <taxon>Pleosporales</taxon>
        <taxon>Pleosporineae</taxon>
        <taxon>Pleosporaceae</taxon>
        <taxon>Bipolaris</taxon>
    </lineage>
</organism>
<sequence>MDGQTCDGEAGWHAGAVLHSVPLSQGGGGWPIARGMLVGAFRKECSVASRCKGCDAEHCFMKRMLTVPSTPLALSLGVGELASSGYVLAALLPLGADCRVSVAAIVAIVGSHTISSASLALPDTIGNTAMFHDTVPCLTRHISQEPRRHVGSRTHRVPSRDPSVPTARRHK</sequence>
<evidence type="ECO:0000313" key="2">
    <source>
        <dbReference type="EMBL" id="EUN29515.1"/>
    </source>
</evidence>
<evidence type="ECO:0000256" key="1">
    <source>
        <dbReference type="SAM" id="MobiDB-lite"/>
    </source>
</evidence>
<dbReference type="RefSeq" id="XP_014559027.1">
    <property type="nucleotide sequence ID" value="XM_014703541.1"/>
</dbReference>
<dbReference type="EMBL" id="KI968712">
    <property type="protein sequence ID" value="EUN29515.1"/>
    <property type="molecule type" value="Genomic_DNA"/>
</dbReference>
<dbReference type="AlphaFoldDB" id="W7EUA4"/>
<protein>
    <submittedName>
        <fullName evidence="2">Uncharacterized protein</fullName>
    </submittedName>
</protein>
<accession>W7EUA4</accession>
<proteinExistence type="predicted"/>
<dbReference type="GeneID" id="26251414"/>
<name>W7EUA4_BIPV3</name>
<feature type="region of interest" description="Disordered" evidence="1">
    <location>
        <begin position="143"/>
        <end position="171"/>
    </location>
</feature>
<evidence type="ECO:0000313" key="3">
    <source>
        <dbReference type="Proteomes" id="UP000054337"/>
    </source>
</evidence>
<dbReference type="HOGENOM" id="CLU_1562610_0_0_1"/>
<gene>
    <name evidence="2" type="ORF">COCVIDRAFT_13929</name>
</gene>
<dbReference type="Proteomes" id="UP000054337">
    <property type="component" value="Unassembled WGS sequence"/>
</dbReference>
<reference evidence="2 3" key="1">
    <citation type="journal article" date="2013" name="PLoS Genet.">
        <title>Comparative genome structure, secondary metabolite, and effector coding capacity across Cochliobolus pathogens.</title>
        <authorList>
            <person name="Condon B.J."/>
            <person name="Leng Y."/>
            <person name="Wu D."/>
            <person name="Bushley K.E."/>
            <person name="Ohm R.A."/>
            <person name="Otillar R."/>
            <person name="Martin J."/>
            <person name="Schackwitz W."/>
            <person name="Grimwood J."/>
            <person name="MohdZainudin N."/>
            <person name="Xue C."/>
            <person name="Wang R."/>
            <person name="Manning V.A."/>
            <person name="Dhillon B."/>
            <person name="Tu Z.J."/>
            <person name="Steffenson B.J."/>
            <person name="Salamov A."/>
            <person name="Sun H."/>
            <person name="Lowry S."/>
            <person name="LaButti K."/>
            <person name="Han J."/>
            <person name="Copeland A."/>
            <person name="Lindquist E."/>
            <person name="Barry K."/>
            <person name="Schmutz J."/>
            <person name="Baker S.E."/>
            <person name="Ciuffetti L.M."/>
            <person name="Grigoriev I.V."/>
            <person name="Zhong S."/>
            <person name="Turgeon B.G."/>
        </authorList>
    </citation>
    <scope>NUCLEOTIDE SEQUENCE [LARGE SCALE GENOMIC DNA]</scope>
    <source>
        <strain evidence="2 3">FI3</strain>
    </source>
</reference>